<protein>
    <recommendedName>
        <fullName evidence="2">Ribosome-binding factor A</fullName>
    </recommendedName>
</protein>
<evidence type="ECO:0000256" key="2">
    <source>
        <dbReference type="HAMAP-Rule" id="MF_00003"/>
    </source>
</evidence>
<organism evidence="3 4">
    <name type="scientific">Holtiella tumoricola</name>
    <dbReference type="NCBI Taxonomy" id="3018743"/>
    <lineage>
        <taxon>Bacteria</taxon>
        <taxon>Bacillati</taxon>
        <taxon>Bacillota</taxon>
        <taxon>Clostridia</taxon>
        <taxon>Lachnospirales</taxon>
        <taxon>Cellulosilyticaceae</taxon>
        <taxon>Holtiella</taxon>
    </lineage>
</organism>
<dbReference type="Gene3D" id="3.30.300.20">
    <property type="match status" value="1"/>
</dbReference>
<keyword evidence="1 2" id="KW-0690">Ribosome biogenesis</keyword>
<dbReference type="EMBL" id="JAQIFT010000049">
    <property type="protein sequence ID" value="MDA3732631.1"/>
    <property type="molecule type" value="Genomic_DNA"/>
</dbReference>
<accession>A0AA42J1X8</accession>
<keyword evidence="2" id="KW-0963">Cytoplasm</keyword>
<keyword evidence="4" id="KW-1185">Reference proteome</keyword>
<dbReference type="AlphaFoldDB" id="A0AA42J1X8"/>
<comment type="subcellular location">
    <subcellularLocation>
        <location evidence="2">Cytoplasm</location>
    </subcellularLocation>
</comment>
<dbReference type="GO" id="GO:0030490">
    <property type="term" value="P:maturation of SSU-rRNA"/>
    <property type="evidence" value="ECO:0007669"/>
    <property type="project" value="UniProtKB-UniRule"/>
</dbReference>
<comment type="caution">
    <text evidence="3">The sequence shown here is derived from an EMBL/GenBank/DDBJ whole genome shotgun (WGS) entry which is preliminary data.</text>
</comment>
<dbReference type="RefSeq" id="WP_053983891.1">
    <property type="nucleotide sequence ID" value="NZ_JAQIFT010000049.1"/>
</dbReference>
<dbReference type="HAMAP" id="MF_00003">
    <property type="entry name" value="RbfA"/>
    <property type="match status" value="1"/>
</dbReference>
<name>A0AA42J1X8_9FIRM</name>
<gene>
    <name evidence="2 3" type="primary">rbfA</name>
    <name evidence="3" type="ORF">PBV87_14150</name>
</gene>
<dbReference type="SUPFAM" id="SSF89919">
    <property type="entry name" value="Ribosome-binding factor A, RbfA"/>
    <property type="match status" value="1"/>
</dbReference>
<comment type="subunit">
    <text evidence="2">Monomer. Binds 30S ribosomal subunits, but not 50S ribosomal subunits or 70S ribosomes.</text>
</comment>
<evidence type="ECO:0000256" key="1">
    <source>
        <dbReference type="ARBA" id="ARBA00022517"/>
    </source>
</evidence>
<dbReference type="NCBIfam" id="TIGR00082">
    <property type="entry name" value="rbfA"/>
    <property type="match status" value="1"/>
</dbReference>
<dbReference type="Pfam" id="PF02033">
    <property type="entry name" value="RBFA"/>
    <property type="match status" value="1"/>
</dbReference>
<reference evidence="3" key="1">
    <citation type="journal article" date="2023" name="Int. J. Syst. Evol. Microbiol.">
        <title>&lt;i&gt;Holtiella tumoricola&lt;/i&gt; gen. nov. sp. nov., isolated from a human clinical sample.</title>
        <authorList>
            <person name="Allen-Vercoe E."/>
            <person name="Daigneault M.C."/>
            <person name="Vancuren S.J."/>
            <person name="Cochrane K."/>
            <person name="O'Neal L.L."/>
            <person name="Sankaranarayanan K."/>
            <person name="Lawson P.A."/>
        </authorList>
    </citation>
    <scope>NUCLEOTIDE SEQUENCE</scope>
    <source>
        <strain evidence="3">CC70A</strain>
    </source>
</reference>
<dbReference type="PROSITE" id="PS01319">
    <property type="entry name" value="RBFA"/>
    <property type="match status" value="1"/>
</dbReference>
<sequence>MASQRIIKINEEIRKELSEIVRSEIKDPRVSGAMVSVMDVETTNDLKFAKVFISVLQEDKKEEAIAGLNAAGGFLRKEIARRINLRNTPQLIFKLDETIAYGMKMSKMIDDAIKGHN</sequence>
<dbReference type="InterPro" id="IPR000238">
    <property type="entry name" value="RbfA"/>
</dbReference>
<dbReference type="GO" id="GO:0005829">
    <property type="term" value="C:cytosol"/>
    <property type="evidence" value="ECO:0007669"/>
    <property type="project" value="TreeGrafter"/>
</dbReference>
<comment type="function">
    <text evidence="2">One of several proteins that assist in the late maturation steps of the functional core of the 30S ribosomal subunit. Associates with free 30S ribosomal subunits (but not with 30S subunits that are part of 70S ribosomes or polysomes). Required for efficient processing of 16S rRNA. May interact with the 5'-terminal helix region of 16S rRNA.</text>
</comment>
<dbReference type="PANTHER" id="PTHR33515">
    <property type="entry name" value="RIBOSOME-BINDING FACTOR A, CHLOROPLASTIC-RELATED"/>
    <property type="match status" value="1"/>
</dbReference>
<dbReference type="Proteomes" id="UP001169242">
    <property type="component" value="Unassembled WGS sequence"/>
</dbReference>
<evidence type="ECO:0000313" key="3">
    <source>
        <dbReference type="EMBL" id="MDA3732631.1"/>
    </source>
</evidence>
<dbReference type="InterPro" id="IPR023799">
    <property type="entry name" value="RbfA_dom_sf"/>
</dbReference>
<dbReference type="GO" id="GO:0043024">
    <property type="term" value="F:ribosomal small subunit binding"/>
    <property type="evidence" value="ECO:0007669"/>
    <property type="project" value="TreeGrafter"/>
</dbReference>
<dbReference type="PANTHER" id="PTHR33515:SF1">
    <property type="entry name" value="RIBOSOME-BINDING FACTOR A, CHLOROPLASTIC-RELATED"/>
    <property type="match status" value="1"/>
</dbReference>
<dbReference type="InterPro" id="IPR020053">
    <property type="entry name" value="Ribosome-bd_factorA_CS"/>
</dbReference>
<evidence type="ECO:0000313" key="4">
    <source>
        <dbReference type="Proteomes" id="UP001169242"/>
    </source>
</evidence>
<comment type="similarity">
    <text evidence="2">Belongs to the RbfA family.</text>
</comment>
<proteinExistence type="inferred from homology"/>
<dbReference type="InterPro" id="IPR015946">
    <property type="entry name" value="KH_dom-like_a/b"/>
</dbReference>